<dbReference type="Proteomes" id="UP000521748">
    <property type="component" value="Unassembled WGS sequence"/>
</dbReference>
<dbReference type="AlphaFoldDB" id="A0A7Y9LUG6"/>
<keyword evidence="4" id="KW-1185">Reference proteome</keyword>
<sequence length="207" mass="22420">MRTVVPFRLLRSSMLALTTLSLAAGAHTAGGGSLPEPILLLALAAFTLMGSMLACRWKLTTPVILALLSGSQLALHLGFEFLSANPMSDAMQSTLQTATEHGHQHGTTMVHYFPQAMPAHNSDSPGMLIAHLVAIALTGLLLSRGEAALWALADWLRPLFQLTAPSALPTPFRLRWSDRPVERAVPQRYLNAQRWRGPPSSRISISL</sequence>
<accession>A0A7Y9LUG6</accession>
<dbReference type="RefSeq" id="WP_179389563.1">
    <property type="nucleotide sequence ID" value="NZ_JACBYQ010000002.1"/>
</dbReference>
<feature type="transmembrane region" description="Helical" evidence="1">
    <location>
        <begin position="62"/>
        <end position="79"/>
    </location>
</feature>
<name>A0A7Y9LUG6_9MICC</name>
<keyword evidence="2" id="KW-0732">Signal</keyword>
<keyword evidence="1" id="KW-1133">Transmembrane helix</keyword>
<feature type="chain" id="PRO_5031224277" evidence="2">
    <location>
        <begin position="24"/>
        <end position="207"/>
    </location>
</feature>
<evidence type="ECO:0000256" key="1">
    <source>
        <dbReference type="SAM" id="Phobius"/>
    </source>
</evidence>
<feature type="transmembrane region" description="Helical" evidence="1">
    <location>
        <begin position="124"/>
        <end position="142"/>
    </location>
</feature>
<reference evidence="3 4" key="1">
    <citation type="submission" date="2020-07" db="EMBL/GenBank/DDBJ databases">
        <title>Sequencing the genomes of 1000 actinobacteria strains.</title>
        <authorList>
            <person name="Klenk H.-P."/>
        </authorList>
    </citation>
    <scope>NUCLEOTIDE SEQUENCE [LARGE SCALE GENOMIC DNA]</scope>
    <source>
        <strain evidence="3 4">DSM 102047</strain>
    </source>
</reference>
<protein>
    <submittedName>
        <fullName evidence="3">Uncharacterized protein</fullName>
    </submittedName>
</protein>
<organism evidence="3 4">
    <name type="scientific">Psychromicrobium silvestre</name>
    <dbReference type="NCBI Taxonomy" id="1645614"/>
    <lineage>
        <taxon>Bacteria</taxon>
        <taxon>Bacillati</taxon>
        <taxon>Actinomycetota</taxon>
        <taxon>Actinomycetes</taxon>
        <taxon>Micrococcales</taxon>
        <taxon>Micrococcaceae</taxon>
        <taxon>Psychromicrobium</taxon>
    </lineage>
</organism>
<evidence type="ECO:0000256" key="2">
    <source>
        <dbReference type="SAM" id="SignalP"/>
    </source>
</evidence>
<dbReference type="EMBL" id="JACBYQ010000002">
    <property type="protein sequence ID" value="NYE95830.1"/>
    <property type="molecule type" value="Genomic_DNA"/>
</dbReference>
<proteinExistence type="predicted"/>
<feature type="signal peptide" evidence="2">
    <location>
        <begin position="1"/>
        <end position="23"/>
    </location>
</feature>
<gene>
    <name evidence="3" type="ORF">FHU41_002080</name>
</gene>
<keyword evidence="1" id="KW-0812">Transmembrane</keyword>
<comment type="caution">
    <text evidence="3">The sequence shown here is derived from an EMBL/GenBank/DDBJ whole genome shotgun (WGS) entry which is preliminary data.</text>
</comment>
<feature type="transmembrane region" description="Helical" evidence="1">
    <location>
        <begin position="38"/>
        <end position="55"/>
    </location>
</feature>
<evidence type="ECO:0000313" key="3">
    <source>
        <dbReference type="EMBL" id="NYE95830.1"/>
    </source>
</evidence>
<keyword evidence="1" id="KW-0472">Membrane</keyword>
<evidence type="ECO:0000313" key="4">
    <source>
        <dbReference type="Proteomes" id="UP000521748"/>
    </source>
</evidence>